<organism evidence="2 3">
    <name type="scientific">Amycolatopsis thermalba</name>
    <dbReference type="NCBI Taxonomy" id="944492"/>
    <lineage>
        <taxon>Bacteria</taxon>
        <taxon>Bacillati</taxon>
        <taxon>Actinomycetota</taxon>
        <taxon>Actinomycetes</taxon>
        <taxon>Pseudonocardiales</taxon>
        <taxon>Pseudonocardiaceae</taxon>
        <taxon>Amycolatopsis</taxon>
    </lineage>
</organism>
<dbReference type="GO" id="GO:0032259">
    <property type="term" value="P:methylation"/>
    <property type="evidence" value="ECO:0007669"/>
    <property type="project" value="UniProtKB-KW"/>
</dbReference>
<evidence type="ECO:0000259" key="1">
    <source>
        <dbReference type="Pfam" id="PF13649"/>
    </source>
</evidence>
<dbReference type="CDD" id="cd02440">
    <property type="entry name" value="AdoMet_MTases"/>
    <property type="match status" value="1"/>
</dbReference>
<evidence type="ECO:0000313" key="3">
    <source>
        <dbReference type="Proteomes" id="UP000830158"/>
    </source>
</evidence>
<sequence length="271" mass="30291">MPDLRTAYGKNRELWDERVAVHRRDASGFYQVEAFLAGKDVLFPIEAAEIGDVRGLRIAHLQCHFGMDSICLARRGAGVTGIDFSAPAIAEARELARRTGTDVRFVEGDVYAARELLDGDFDLVYTTWGTIVWLHDVAAWARVVAALLKPGGSLYFADGHPMMLCLELADGRLTVRDDWRTPPERPIVEPAGTTYTGDQAAALASHEWIHPLADMLNAFAAAGLRLDWVHEHTRLTWPYFPGMERDDDGMYRLPEQYPKVPLSLSLRATKQ</sequence>
<keyword evidence="2" id="KW-0808">Transferase</keyword>
<name>A0ABY4NZ95_9PSEU</name>
<feature type="domain" description="Methyltransferase" evidence="1">
    <location>
        <begin position="61"/>
        <end position="152"/>
    </location>
</feature>
<dbReference type="SUPFAM" id="SSF53335">
    <property type="entry name" value="S-adenosyl-L-methionine-dependent methyltransferases"/>
    <property type="match status" value="1"/>
</dbReference>
<dbReference type="PANTHER" id="PTHR43464">
    <property type="entry name" value="METHYLTRANSFERASE"/>
    <property type="match status" value="1"/>
</dbReference>
<dbReference type="GO" id="GO:0008168">
    <property type="term" value="F:methyltransferase activity"/>
    <property type="evidence" value="ECO:0007669"/>
    <property type="project" value="UniProtKB-KW"/>
</dbReference>
<dbReference type="RefSeq" id="WP_116112389.1">
    <property type="nucleotide sequence ID" value="NZ_CP091196.1"/>
</dbReference>
<proteinExistence type="predicted"/>
<accession>A0ABY4NZ95</accession>
<keyword evidence="2" id="KW-0489">Methyltransferase</keyword>
<dbReference type="Gene3D" id="3.40.50.150">
    <property type="entry name" value="Vaccinia Virus protein VP39"/>
    <property type="match status" value="1"/>
</dbReference>
<dbReference type="Proteomes" id="UP000830158">
    <property type="component" value="Chromosome"/>
</dbReference>
<reference evidence="2" key="1">
    <citation type="submission" date="2022-01" db="EMBL/GenBank/DDBJ databases">
        <title>PSI-footprinting approach for the identification of protein synthesis inhibitor producers.</title>
        <authorList>
            <person name="Handel F."/>
            <person name="Kulik A."/>
            <person name="Wex K.W."/>
            <person name="Berscheid A."/>
            <person name="Saur J.S."/>
            <person name="Winkler A."/>
            <person name="Wibberg D."/>
            <person name="Kalinowski J."/>
            <person name="Broetz-Oesterhelt H."/>
            <person name="Mast Y."/>
        </authorList>
    </citation>
    <scope>NUCLEOTIDE SEQUENCE</scope>
    <source>
        <strain evidence="2">KNN 49.3e</strain>
    </source>
</reference>
<evidence type="ECO:0000313" key="2">
    <source>
        <dbReference type="EMBL" id="UQS25420.1"/>
    </source>
</evidence>
<dbReference type="InterPro" id="IPR029063">
    <property type="entry name" value="SAM-dependent_MTases_sf"/>
</dbReference>
<protein>
    <submittedName>
        <fullName evidence="2">Class I SAM-dependent methyltransferase</fullName>
    </submittedName>
</protein>
<keyword evidence="3" id="KW-1185">Reference proteome</keyword>
<dbReference type="PANTHER" id="PTHR43464:SF82">
    <property type="entry name" value="METHYLTRANSFERASE DOMAIN-CONTAINING PROTEIN"/>
    <property type="match status" value="1"/>
</dbReference>
<gene>
    <name evidence="2" type="ORF">L1857_22735</name>
</gene>
<dbReference type="EMBL" id="CP091196">
    <property type="protein sequence ID" value="UQS25420.1"/>
    <property type="molecule type" value="Genomic_DNA"/>
</dbReference>
<dbReference type="InterPro" id="IPR041698">
    <property type="entry name" value="Methyltransf_25"/>
</dbReference>
<dbReference type="Pfam" id="PF13649">
    <property type="entry name" value="Methyltransf_25"/>
    <property type="match status" value="1"/>
</dbReference>